<accession>A0A0C2XT62</accession>
<dbReference type="AlphaFoldDB" id="A0A0C2XT62"/>
<proteinExistence type="predicted"/>
<evidence type="ECO:0000313" key="1">
    <source>
        <dbReference type="EMBL" id="KIM32067.1"/>
    </source>
</evidence>
<evidence type="ECO:0000313" key="2">
    <source>
        <dbReference type="Proteomes" id="UP000054097"/>
    </source>
</evidence>
<reference evidence="2" key="2">
    <citation type="submission" date="2015-01" db="EMBL/GenBank/DDBJ databases">
        <title>Evolutionary Origins and Diversification of the Mycorrhizal Mutualists.</title>
        <authorList>
            <consortium name="DOE Joint Genome Institute"/>
            <consortium name="Mycorrhizal Genomics Consortium"/>
            <person name="Kohler A."/>
            <person name="Kuo A."/>
            <person name="Nagy L.G."/>
            <person name="Floudas D."/>
            <person name="Copeland A."/>
            <person name="Barry K.W."/>
            <person name="Cichocki N."/>
            <person name="Veneault-Fourrey C."/>
            <person name="LaButti K."/>
            <person name="Lindquist E.A."/>
            <person name="Lipzen A."/>
            <person name="Lundell T."/>
            <person name="Morin E."/>
            <person name="Murat C."/>
            <person name="Riley R."/>
            <person name="Ohm R."/>
            <person name="Sun H."/>
            <person name="Tunlid A."/>
            <person name="Henrissat B."/>
            <person name="Grigoriev I.V."/>
            <person name="Hibbett D.S."/>
            <person name="Martin F."/>
        </authorList>
    </citation>
    <scope>NUCLEOTIDE SEQUENCE [LARGE SCALE GENOMIC DNA]</scope>
    <source>
        <strain evidence="2">MAFF 305830</strain>
    </source>
</reference>
<protein>
    <submittedName>
        <fullName evidence="1">Uncharacterized protein</fullName>
    </submittedName>
</protein>
<dbReference type="HOGENOM" id="CLU_2414667_0_0_1"/>
<dbReference type="Proteomes" id="UP000054097">
    <property type="component" value="Unassembled WGS sequence"/>
</dbReference>
<gene>
    <name evidence="1" type="ORF">M408DRAFT_213208</name>
</gene>
<sequence>MVERYSVIIGVFYHAKTQAYAGLETFARRFGYVNRYCTFYRISPASSNLPFKCVSIPGMCCAGSMPGQCIPSKWLLSTIRVDRSPNTSNSPI</sequence>
<name>A0A0C2XT62_SERVB</name>
<keyword evidence="2" id="KW-1185">Reference proteome</keyword>
<dbReference type="EMBL" id="KN824280">
    <property type="protein sequence ID" value="KIM32067.1"/>
    <property type="molecule type" value="Genomic_DNA"/>
</dbReference>
<organism evidence="1 2">
    <name type="scientific">Serendipita vermifera MAFF 305830</name>
    <dbReference type="NCBI Taxonomy" id="933852"/>
    <lineage>
        <taxon>Eukaryota</taxon>
        <taxon>Fungi</taxon>
        <taxon>Dikarya</taxon>
        <taxon>Basidiomycota</taxon>
        <taxon>Agaricomycotina</taxon>
        <taxon>Agaricomycetes</taxon>
        <taxon>Sebacinales</taxon>
        <taxon>Serendipitaceae</taxon>
        <taxon>Serendipita</taxon>
    </lineage>
</organism>
<reference evidence="1 2" key="1">
    <citation type="submission" date="2014-04" db="EMBL/GenBank/DDBJ databases">
        <authorList>
            <consortium name="DOE Joint Genome Institute"/>
            <person name="Kuo A."/>
            <person name="Zuccaro A."/>
            <person name="Kohler A."/>
            <person name="Nagy L.G."/>
            <person name="Floudas D."/>
            <person name="Copeland A."/>
            <person name="Barry K.W."/>
            <person name="Cichocki N."/>
            <person name="Veneault-Fourrey C."/>
            <person name="LaButti K."/>
            <person name="Lindquist E.A."/>
            <person name="Lipzen A."/>
            <person name="Lundell T."/>
            <person name="Morin E."/>
            <person name="Murat C."/>
            <person name="Sun H."/>
            <person name="Tunlid A."/>
            <person name="Henrissat B."/>
            <person name="Grigoriev I.V."/>
            <person name="Hibbett D.S."/>
            <person name="Martin F."/>
            <person name="Nordberg H.P."/>
            <person name="Cantor M.N."/>
            <person name="Hua S.X."/>
        </authorList>
    </citation>
    <scope>NUCLEOTIDE SEQUENCE [LARGE SCALE GENOMIC DNA]</scope>
    <source>
        <strain evidence="1 2">MAFF 305830</strain>
    </source>
</reference>